<sequence length="262" mass="28224">MGTALITGGTSGIGAAYARALAERGDDLVLVARDHARLEDVAARLRSAHGVEVEILQADLADRTQVMSVVARLESSVDPITTFINNAGFGLHTDLLTSDTAEDERAFEVMVRAVYLLGGAAARSMLRRGGGEIINTASSAAFITTGNYSAIKSWVLIYSEGLATQLRGSKVHVTAFCPGWIHTEFHERAEIEVSKLPPIVWIDGDKAVREALTDVAKGKVICVPGPIGWKAAVVLARFAPRWMIRWASSKLVKSRAKDTDVR</sequence>
<evidence type="ECO:0000313" key="6">
    <source>
        <dbReference type="Proteomes" id="UP000386847"/>
    </source>
</evidence>
<evidence type="ECO:0000259" key="4">
    <source>
        <dbReference type="SMART" id="SM00822"/>
    </source>
</evidence>
<evidence type="ECO:0000256" key="2">
    <source>
        <dbReference type="ARBA" id="ARBA00023002"/>
    </source>
</evidence>
<dbReference type="Proteomes" id="UP000386847">
    <property type="component" value="Chromosome"/>
</dbReference>
<keyword evidence="2" id="KW-0560">Oxidoreductase</keyword>
<dbReference type="GO" id="GO:0016020">
    <property type="term" value="C:membrane"/>
    <property type="evidence" value="ECO:0007669"/>
    <property type="project" value="TreeGrafter"/>
</dbReference>
<dbReference type="PRINTS" id="PR00081">
    <property type="entry name" value="GDHRDH"/>
</dbReference>
<dbReference type="CDD" id="cd05233">
    <property type="entry name" value="SDR_c"/>
    <property type="match status" value="1"/>
</dbReference>
<accession>A0A5Q2F8D2</accession>
<dbReference type="InterPro" id="IPR057326">
    <property type="entry name" value="KR_dom"/>
</dbReference>
<gene>
    <name evidence="5" type="ORF">Rai3103_05575</name>
</gene>
<dbReference type="PANTHER" id="PTHR44196:SF2">
    <property type="entry name" value="SHORT-CHAIN DEHYDROGENASE-RELATED"/>
    <property type="match status" value="1"/>
</dbReference>
<dbReference type="Pfam" id="PF00106">
    <property type="entry name" value="adh_short"/>
    <property type="match status" value="1"/>
</dbReference>
<dbReference type="RefSeq" id="WP_153571747.1">
    <property type="nucleotide sequence ID" value="NZ_CP045725.1"/>
</dbReference>
<evidence type="ECO:0000256" key="1">
    <source>
        <dbReference type="ARBA" id="ARBA00006484"/>
    </source>
</evidence>
<comment type="similarity">
    <text evidence="1 3">Belongs to the short-chain dehydrogenases/reductases (SDR) family.</text>
</comment>
<reference evidence="5 6" key="1">
    <citation type="submission" date="2019-10" db="EMBL/GenBank/DDBJ databases">
        <title>Genomic analysis of Raineyella sp. CBA3103.</title>
        <authorList>
            <person name="Roh S.W."/>
        </authorList>
    </citation>
    <scope>NUCLEOTIDE SEQUENCE [LARGE SCALE GENOMIC DNA]</scope>
    <source>
        <strain evidence="5 6">CBA3103</strain>
    </source>
</reference>
<organism evidence="5 6">
    <name type="scientific">Raineyella fluvialis</name>
    <dbReference type="NCBI Taxonomy" id="2662261"/>
    <lineage>
        <taxon>Bacteria</taxon>
        <taxon>Bacillati</taxon>
        <taxon>Actinomycetota</taxon>
        <taxon>Actinomycetes</taxon>
        <taxon>Propionibacteriales</taxon>
        <taxon>Propionibacteriaceae</taxon>
        <taxon>Raineyella</taxon>
    </lineage>
</organism>
<dbReference type="InterPro" id="IPR002347">
    <property type="entry name" value="SDR_fam"/>
</dbReference>
<name>A0A5Q2F8D2_9ACTN</name>
<dbReference type="Gene3D" id="3.40.50.720">
    <property type="entry name" value="NAD(P)-binding Rossmann-like Domain"/>
    <property type="match status" value="1"/>
</dbReference>
<dbReference type="KEGG" id="rain:Rai3103_05575"/>
<keyword evidence="6" id="KW-1185">Reference proteome</keyword>
<dbReference type="EMBL" id="CP045725">
    <property type="protein sequence ID" value="QGF23220.1"/>
    <property type="molecule type" value="Genomic_DNA"/>
</dbReference>
<dbReference type="SMART" id="SM00822">
    <property type="entry name" value="PKS_KR"/>
    <property type="match status" value="1"/>
</dbReference>
<evidence type="ECO:0000256" key="3">
    <source>
        <dbReference type="RuleBase" id="RU000363"/>
    </source>
</evidence>
<dbReference type="PIRSF" id="PIRSF000126">
    <property type="entry name" value="11-beta-HSD1"/>
    <property type="match status" value="1"/>
</dbReference>
<dbReference type="AlphaFoldDB" id="A0A5Q2F8D2"/>
<dbReference type="PRINTS" id="PR00080">
    <property type="entry name" value="SDRFAMILY"/>
</dbReference>
<protein>
    <submittedName>
        <fullName evidence="5">SDR family NAD(P)-dependent oxidoreductase</fullName>
    </submittedName>
</protein>
<feature type="domain" description="Ketoreductase" evidence="4">
    <location>
        <begin position="2"/>
        <end position="183"/>
    </location>
</feature>
<proteinExistence type="inferred from homology"/>
<evidence type="ECO:0000313" key="5">
    <source>
        <dbReference type="EMBL" id="QGF23220.1"/>
    </source>
</evidence>
<dbReference type="PANTHER" id="PTHR44196">
    <property type="entry name" value="DEHYDROGENASE/REDUCTASE SDR FAMILY MEMBER 7B"/>
    <property type="match status" value="1"/>
</dbReference>
<dbReference type="InterPro" id="IPR036291">
    <property type="entry name" value="NAD(P)-bd_dom_sf"/>
</dbReference>
<dbReference type="GO" id="GO:0016491">
    <property type="term" value="F:oxidoreductase activity"/>
    <property type="evidence" value="ECO:0007669"/>
    <property type="project" value="UniProtKB-KW"/>
</dbReference>
<dbReference type="SUPFAM" id="SSF51735">
    <property type="entry name" value="NAD(P)-binding Rossmann-fold domains"/>
    <property type="match status" value="1"/>
</dbReference>